<dbReference type="PANTHER" id="PTHR21240">
    <property type="entry name" value="2-AMINO-3-CARBOXYLMUCONATE-6-SEMIALDEHYDE DECARBOXYLASE"/>
    <property type="match status" value="1"/>
</dbReference>
<reference evidence="5" key="1">
    <citation type="submission" date="2021-02" db="EMBL/GenBank/DDBJ databases">
        <authorList>
            <person name="Dougan E. K."/>
            <person name="Rhodes N."/>
            <person name="Thang M."/>
            <person name="Chan C."/>
        </authorList>
    </citation>
    <scope>NUCLEOTIDE SEQUENCE</scope>
</reference>
<keyword evidence="2" id="KW-0210">Decarboxylase</keyword>
<dbReference type="Gene3D" id="3.20.20.140">
    <property type="entry name" value="Metal-dependent hydrolases"/>
    <property type="match status" value="1"/>
</dbReference>
<dbReference type="InterPro" id="IPR006680">
    <property type="entry name" value="Amidohydro-rel"/>
</dbReference>
<dbReference type="GO" id="GO:0005829">
    <property type="term" value="C:cytosol"/>
    <property type="evidence" value="ECO:0007669"/>
    <property type="project" value="TreeGrafter"/>
</dbReference>
<keyword evidence="6" id="KW-1185">Reference proteome</keyword>
<evidence type="ECO:0000259" key="4">
    <source>
        <dbReference type="Pfam" id="PF04909"/>
    </source>
</evidence>
<evidence type="ECO:0000256" key="1">
    <source>
        <dbReference type="ARBA" id="ARBA00023239"/>
    </source>
</evidence>
<feature type="domain" description="Amidohydrolase-related" evidence="4">
    <location>
        <begin position="95"/>
        <end position="297"/>
    </location>
</feature>
<dbReference type="InterPro" id="IPR032466">
    <property type="entry name" value="Metal_Hydrolase"/>
</dbReference>
<evidence type="ECO:0000313" key="6">
    <source>
        <dbReference type="Proteomes" id="UP000604046"/>
    </source>
</evidence>
<comment type="caution">
    <text evidence="5">The sequence shown here is derived from an EMBL/GenBank/DDBJ whole genome shotgun (WGS) entry which is preliminary data.</text>
</comment>
<protein>
    <submittedName>
        <fullName evidence="5">OrsB protein</fullName>
    </submittedName>
</protein>
<gene>
    <name evidence="5" type="primary">orsB</name>
    <name evidence="5" type="ORF">SNAT2548_LOCUS22735</name>
</gene>
<dbReference type="GO" id="GO:0016831">
    <property type="term" value="F:carboxy-lyase activity"/>
    <property type="evidence" value="ECO:0007669"/>
    <property type="project" value="UniProtKB-KW"/>
</dbReference>
<dbReference type="GO" id="GO:0016787">
    <property type="term" value="F:hydrolase activity"/>
    <property type="evidence" value="ECO:0007669"/>
    <property type="project" value="InterPro"/>
</dbReference>
<feature type="region of interest" description="Disordered" evidence="3">
    <location>
        <begin position="1"/>
        <end position="20"/>
    </location>
</feature>
<dbReference type="GO" id="GO:0019748">
    <property type="term" value="P:secondary metabolic process"/>
    <property type="evidence" value="ECO:0007669"/>
    <property type="project" value="TreeGrafter"/>
</dbReference>
<organism evidence="5 6">
    <name type="scientific">Symbiodinium natans</name>
    <dbReference type="NCBI Taxonomy" id="878477"/>
    <lineage>
        <taxon>Eukaryota</taxon>
        <taxon>Sar</taxon>
        <taxon>Alveolata</taxon>
        <taxon>Dinophyceae</taxon>
        <taxon>Suessiales</taxon>
        <taxon>Symbiodiniaceae</taxon>
        <taxon>Symbiodinium</taxon>
    </lineage>
</organism>
<dbReference type="AlphaFoldDB" id="A0A812R2T3"/>
<sequence length="302" mass="34262">MILSITGSTQDRKDVSNGTSTTKFKQWNRKFFKQIRAANDASGKPHLGGFCILLTVGSTGINLTICRLLEARVARSFDNGYDTSNTGGDFNYHITKEYDPFWAFVEKSGKPVYLHPREAESKGFLTQFPEMRVSPWGFHVETAEHVLRFLLSGFFDKFPNLKFIIGHDGEILVWMAWRIDHRLRKQGWTPESVSCHTGPGMKLGPCPENGLYKRKHNVTWYLKNNFHITTSGMFDTPGFQHALSVMGPERVMFSMDTAYESISEGAGWFNNLSETVHLTQRDWENVAFRNAAQLFNLSACGA</sequence>
<dbReference type="PANTHER" id="PTHR21240:SF30">
    <property type="entry name" value="AMIDOHYDROLASE-RELATED DOMAIN-CONTAINING PROTEIN-RELATED"/>
    <property type="match status" value="1"/>
</dbReference>
<dbReference type="InterPro" id="IPR032465">
    <property type="entry name" value="ACMSD"/>
</dbReference>
<dbReference type="EMBL" id="CAJNDS010002298">
    <property type="protein sequence ID" value="CAE7418072.1"/>
    <property type="molecule type" value="Genomic_DNA"/>
</dbReference>
<comment type="similarity">
    <text evidence="2">Belongs to the metallo-dependent hydrolases superfamily.</text>
</comment>
<evidence type="ECO:0000256" key="2">
    <source>
        <dbReference type="RuleBase" id="RU366045"/>
    </source>
</evidence>
<dbReference type="Pfam" id="PF04909">
    <property type="entry name" value="Amidohydro_2"/>
    <property type="match status" value="1"/>
</dbReference>
<evidence type="ECO:0000313" key="5">
    <source>
        <dbReference type="EMBL" id="CAE7418072.1"/>
    </source>
</evidence>
<dbReference type="SUPFAM" id="SSF51556">
    <property type="entry name" value="Metallo-dependent hydrolases"/>
    <property type="match status" value="1"/>
</dbReference>
<proteinExistence type="inferred from homology"/>
<dbReference type="OrthoDB" id="432010at2759"/>
<name>A0A812R2T3_9DINO</name>
<keyword evidence="1 2" id="KW-0456">Lyase</keyword>
<accession>A0A812R2T3</accession>
<evidence type="ECO:0000256" key="3">
    <source>
        <dbReference type="SAM" id="MobiDB-lite"/>
    </source>
</evidence>
<dbReference type="Proteomes" id="UP000604046">
    <property type="component" value="Unassembled WGS sequence"/>
</dbReference>